<dbReference type="Proteomes" id="UP000019335">
    <property type="component" value="Unassembled WGS sequence"/>
</dbReference>
<dbReference type="InterPro" id="IPR002490">
    <property type="entry name" value="V-ATPase_116kDa_su"/>
</dbReference>
<comment type="subcellular location">
    <subcellularLocation>
        <location evidence="1">Membrane</location>
        <topology evidence="1">Multi-pass membrane protein</topology>
    </subcellularLocation>
</comment>
<dbReference type="GO" id="GO:0007035">
    <property type="term" value="P:vacuolar acidification"/>
    <property type="evidence" value="ECO:0007669"/>
    <property type="project" value="TreeGrafter"/>
</dbReference>
<keyword evidence="4" id="KW-0812">Transmembrane</keyword>
<dbReference type="GO" id="GO:0033179">
    <property type="term" value="C:proton-transporting V-type ATPase, V0 domain"/>
    <property type="evidence" value="ECO:0007669"/>
    <property type="project" value="InterPro"/>
</dbReference>
<comment type="caution">
    <text evidence="10">The sequence shown here is derived from an EMBL/GenBank/DDBJ whole genome shotgun (WGS) entry which is preliminary data.</text>
</comment>
<evidence type="ECO:0000256" key="5">
    <source>
        <dbReference type="ARBA" id="ARBA00022989"/>
    </source>
</evidence>
<sequence>MKRKQAGLAGGHQGAVTHQALGEEGEEEGAHGHGHGHGGHEDHGGVGEIVIHQMIETIEFVLGMVSNTASYLRLWALSLAHSQLAEVFFEKTLKGQMESGSVIGVFIGFAIFGGREKLGAKDSMGSQFLYSSCLCPPSIPFSPSAVTFGVILSMDVVECFLHALRLHWVEFQNKFYKADGYKFAPLSIPALCKKVVLT</sequence>
<keyword evidence="8" id="KW-0375">Hydrogen ion transport</keyword>
<evidence type="ECO:0000256" key="8">
    <source>
        <dbReference type="RuleBase" id="RU361189"/>
    </source>
</evidence>
<keyword evidence="11" id="KW-1185">Reference proteome</keyword>
<evidence type="ECO:0000256" key="9">
    <source>
        <dbReference type="SAM" id="MobiDB-lite"/>
    </source>
</evidence>
<feature type="region of interest" description="Disordered" evidence="9">
    <location>
        <begin position="24"/>
        <end position="43"/>
    </location>
</feature>
<dbReference type="GO" id="GO:0051117">
    <property type="term" value="F:ATPase binding"/>
    <property type="evidence" value="ECO:0007669"/>
    <property type="project" value="TreeGrafter"/>
</dbReference>
<protein>
    <recommendedName>
        <fullName evidence="8">V-type proton ATPase subunit a</fullName>
    </recommendedName>
</protein>
<evidence type="ECO:0000256" key="6">
    <source>
        <dbReference type="ARBA" id="ARBA00023065"/>
    </source>
</evidence>
<evidence type="ECO:0000256" key="2">
    <source>
        <dbReference type="ARBA" id="ARBA00009904"/>
    </source>
</evidence>
<evidence type="ECO:0000256" key="7">
    <source>
        <dbReference type="ARBA" id="ARBA00023136"/>
    </source>
</evidence>
<organism evidence="10 11">
    <name type="scientific">Nannochloropsis gaditana</name>
    <dbReference type="NCBI Taxonomy" id="72520"/>
    <lineage>
        <taxon>Eukaryota</taxon>
        <taxon>Sar</taxon>
        <taxon>Stramenopiles</taxon>
        <taxon>Ochrophyta</taxon>
        <taxon>Eustigmatophyceae</taxon>
        <taxon>Eustigmatales</taxon>
        <taxon>Monodopsidaceae</taxon>
        <taxon>Nannochloropsis</taxon>
    </lineage>
</organism>
<dbReference type="GO" id="GO:0016471">
    <property type="term" value="C:vacuolar proton-transporting V-type ATPase complex"/>
    <property type="evidence" value="ECO:0007669"/>
    <property type="project" value="TreeGrafter"/>
</dbReference>
<accession>W7T676</accession>
<keyword evidence="7" id="KW-0472">Membrane</keyword>
<keyword evidence="5" id="KW-1133">Transmembrane helix</keyword>
<dbReference type="GO" id="GO:0046961">
    <property type="term" value="F:proton-transporting ATPase activity, rotational mechanism"/>
    <property type="evidence" value="ECO:0007669"/>
    <property type="project" value="InterPro"/>
</dbReference>
<evidence type="ECO:0000256" key="4">
    <source>
        <dbReference type="ARBA" id="ARBA00022692"/>
    </source>
</evidence>
<evidence type="ECO:0000256" key="3">
    <source>
        <dbReference type="ARBA" id="ARBA00022448"/>
    </source>
</evidence>
<dbReference type="OrthoDB" id="10264220at2759"/>
<proteinExistence type="inferred from homology"/>
<evidence type="ECO:0000313" key="11">
    <source>
        <dbReference type="Proteomes" id="UP000019335"/>
    </source>
</evidence>
<evidence type="ECO:0000313" key="10">
    <source>
        <dbReference type="EMBL" id="EWM22007.1"/>
    </source>
</evidence>
<keyword evidence="3 8" id="KW-0813">Transport</keyword>
<reference evidence="10 11" key="1">
    <citation type="journal article" date="2014" name="Mol. Plant">
        <title>Chromosome Scale Genome Assembly and Transcriptome Profiling of Nannochloropsis gaditana in Nitrogen Depletion.</title>
        <authorList>
            <person name="Corteggiani Carpinelli E."/>
            <person name="Telatin A."/>
            <person name="Vitulo N."/>
            <person name="Forcato C."/>
            <person name="D'Angelo M."/>
            <person name="Schiavon R."/>
            <person name="Vezzi A."/>
            <person name="Giacometti G.M."/>
            <person name="Morosinotto T."/>
            <person name="Valle G."/>
        </authorList>
    </citation>
    <scope>NUCLEOTIDE SEQUENCE [LARGE SCALE GENOMIC DNA]</scope>
    <source>
        <strain evidence="10 11">B-31</strain>
    </source>
</reference>
<dbReference type="PANTHER" id="PTHR11629:SF63">
    <property type="entry name" value="V-TYPE PROTON ATPASE SUBUNIT A"/>
    <property type="match status" value="1"/>
</dbReference>
<name>W7T676_9STRA</name>
<keyword evidence="6 8" id="KW-0406">Ion transport</keyword>
<comment type="similarity">
    <text evidence="2 8">Belongs to the V-ATPase 116 kDa subunit family.</text>
</comment>
<comment type="function">
    <text evidence="8">Essential component of the vacuolar proton pump (V-ATPase), a multimeric enzyme that catalyzes the translocation of protons across the membranes. Required for assembly and activity of the V-ATPase.</text>
</comment>
<dbReference type="AlphaFoldDB" id="W7T676"/>
<dbReference type="Pfam" id="PF01496">
    <property type="entry name" value="V_ATPase_I"/>
    <property type="match status" value="2"/>
</dbReference>
<gene>
    <name evidence="10" type="ORF">Naga_100353g1</name>
</gene>
<dbReference type="PANTHER" id="PTHR11629">
    <property type="entry name" value="VACUOLAR PROTON ATPASES"/>
    <property type="match status" value="1"/>
</dbReference>
<evidence type="ECO:0000256" key="1">
    <source>
        <dbReference type="ARBA" id="ARBA00004141"/>
    </source>
</evidence>
<dbReference type="EMBL" id="AZIL01002301">
    <property type="protein sequence ID" value="EWM22007.1"/>
    <property type="molecule type" value="Genomic_DNA"/>
</dbReference>